<keyword evidence="2" id="KW-1185">Reference proteome</keyword>
<evidence type="ECO:0000313" key="1">
    <source>
        <dbReference type="EMBL" id="CAL1705334.1"/>
    </source>
</evidence>
<sequence length="234" mass="26732">MTFPTCPPFKHADELPSEASYFDHLTNTMAWFSIWALSGIERLHALIPITDLIRNRQAHQTAKMQWNQDPIVGGGVVPSTRDHRKAYFDRCKEMSTREIRTPVDAVLRTFYAMSYIQVCLMEVFIRHPNDSALLASTLSTYKQKSARLSDTYDIQALDRSLVFDERPLTNLLDRIGEKFTYWDDALQEVFECEIVNGGGDVGEEWFSINKTMGGQTDEDVITARQLEALLSSQI</sequence>
<protein>
    <submittedName>
        <fullName evidence="1">Uncharacterized protein</fullName>
    </submittedName>
</protein>
<dbReference type="EMBL" id="OZ037946">
    <property type="protein sequence ID" value="CAL1705334.1"/>
    <property type="molecule type" value="Genomic_DNA"/>
</dbReference>
<organism evidence="1 2">
    <name type="scientific">Somion occarium</name>
    <dbReference type="NCBI Taxonomy" id="3059160"/>
    <lineage>
        <taxon>Eukaryota</taxon>
        <taxon>Fungi</taxon>
        <taxon>Dikarya</taxon>
        <taxon>Basidiomycota</taxon>
        <taxon>Agaricomycotina</taxon>
        <taxon>Agaricomycetes</taxon>
        <taxon>Polyporales</taxon>
        <taxon>Cerrenaceae</taxon>
        <taxon>Somion</taxon>
    </lineage>
</organism>
<name>A0ABP1DDQ5_9APHY</name>
<dbReference type="Proteomes" id="UP001497453">
    <property type="component" value="Chromosome 3"/>
</dbReference>
<accession>A0ABP1DDQ5</accession>
<gene>
    <name evidence="1" type="ORF">GFSPODELE1_LOCUS5382</name>
</gene>
<reference evidence="2" key="1">
    <citation type="submission" date="2024-04" db="EMBL/GenBank/DDBJ databases">
        <authorList>
            <person name="Shaw F."/>
            <person name="Minotto A."/>
        </authorList>
    </citation>
    <scope>NUCLEOTIDE SEQUENCE [LARGE SCALE GENOMIC DNA]</scope>
</reference>
<proteinExistence type="predicted"/>
<evidence type="ECO:0000313" key="2">
    <source>
        <dbReference type="Proteomes" id="UP001497453"/>
    </source>
</evidence>